<comment type="subunit">
    <text evidence="5">Monomer.</text>
</comment>
<evidence type="ECO:0000256" key="7">
    <source>
        <dbReference type="ARBA" id="ARBA00022723"/>
    </source>
</evidence>
<evidence type="ECO:0000256" key="2">
    <source>
        <dbReference type="ARBA" id="ARBA00001913"/>
    </source>
</evidence>
<keyword evidence="13" id="KW-0119">Carbohydrate metabolism</keyword>
<sequence length="1341" mass="149470">MLEAQFDPYFLPGRSVIVHLFEWKFADIAKECEEYLGPNGFGGVQVSPVNEVLVTPLGAWWERYQPVSYAIIGRSGDELDFMDMVKRCYDAGVRIYVDVVFNHMAAGPGEIIGTGGSVVYPDERLYPHVPYGPEDFNDDCLIEDYQDTVQVRDCALVSLPDLNQKSDNVKRNVIEFLDRLIDYGVAGFRADACKHMWPDDIKFLFGNTKNLSIEFGFPPNARPFLYQEVIDLGQEPISKNEYITNGAITEFLFSAEIGDIFRNKKLKELMNWGTDERFLRSDRALVFVENHDNERGHGAGGENILTYKDGKRYMMAVLFAIAHPYGIVRIMSSYDFANSDQGPPAKPDLEIISPVFNEKGLCTNGWICQHRWPEVAAMVKFRNIVGERGVMHWADNGEQQFAFCRGDLGFVAFNGYTRSNLESDVKVCLPPGIYCDVISGSVGELGCTGLEVVVNDAGYAKVFIPADSPSGVLAIHLGSVFIPKFASMVETCRQSGVRIYVDVVFNHMASGSLDTILVGTAGSEAYPQVFDYPAVPFTKADFHPDCTITDYQDVYQIRNCQLSSLRDLNQTSPYVREKILGFLNQLVDLGVAGFRVDAAKHMDPQDLRYIYRTIKRLNKDSGFRASDELGKAFRGKYPLADLRHWGPLYGLLPPNRALVFVENHDNERGHGAGGENILTYKNGKIYTMAVAFNLAHSYGIPRIMSSYEFNDPSQGPPHDDSNNILSPEFSSNGESCTNGWVCQHRWLAIRNMVKFRNVVRKTSVTLWYDNGSNQIAFSRGTRGFIAFNGDKVDFSAKVRTYLRSGTYCDVISGEKNGNSCTGKTVNVRRSEVAVIIEADDPYGAMNLSAILIFTFLTLAHGQFDPNYAPGRNVIVHLFEWKWVDIAEECERFLGPNGFAGVQVSSPAENAIVTVLGFNRPWWERYHIMSYILETRSGNELEFADMVRRCNAVGVRIYPDAVFNHMGSLPNMTGTGGSTADGVIRTYPEIPYNATHFHIPCPIVDYQNSDNVRNCQLLGAPDLNHTLEYVRNKIAGYLDHLITLGVAGFRVDSAKHIWPSDSQDIYGRVSNLNTDHGFADNSKPYFYHEVIDVGGEAVSKYDYTGLGGVTEFLLPYYIGITFRGNRSLDTLQNWGEPWGFLPSDRGIAFVENHDNERGTSGRDILTYKDGKPYRMAVAFNLAHPYGITRIMSSFYFSYDNIDQSPPMDDNQNIISPSINPDGSCGNGWVCQHRWHQIYNMVKFKNVAGTAPLSNWWSNGNNQIAFARSGKGFVAFNNEGSDMDVILQTSLPAGTYCDVISGSVSGTTCSGKTVIVQVDGMANIVIGSAEEDGVLAIHVGAKL</sequence>
<dbReference type="Gene3D" id="2.60.40.1180">
    <property type="entry name" value="Golgi alpha-mannosidase II"/>
    <property type="match status" value="3"/>
</dbReference>
<dbReference type="Pfam" id="PF02806">
    <property type="entry name" value="Alpha-amylase_C"/>
    <property type="match status" value="3"/>
</dbReference>
<name>A0A1B0F093_PHLPP</name>
<dbReference type="SMART" id="SM00642">
    <property type="entry name" value="Aamy"/>
    <property type="match status" value="3"/>
</dbReference>
<evidence type="ECO:0000256" key="14">
    <source>
        <dbReference type="ARBA" id="ARBA00023295"/>
    </source>
</evidence>
<dbReference type="VEuPathDB" id="VectorBase:PPAI010151"/>
<evidence type="ECO:0000256" key="9">
    <source>
        <dbReference type="ARBA" id="ARBA00022801"/>
    </source>
</evidence>
<feature type="domain" description="Glycosyl hydrolase family 13 catalytic" evidence="17">
    <location>
        <begin position="872"/>
        <end position="1243"/>
    </location>
</feature>
<dbReference type="SUPFAM" id="SSF51011">
    <property type="entry name" value="Glycosyl hydrolase domain"/>
    <property type="match status" value="3"/>
</dbReference>
<dbReference type="CDD" id="cd11317">
    <property type="entry name" value="AmyAc_bac_euk_AmyA"/>
    <property type="match status" value="2"/>
</dbReference>
<dbReference type="EnsemblMetazoa" id="PPAI010151-RA">
    <property type="protein sequence ID" value="PPAI010151-PA"/>
    <property type="gene ID" value="PPAI010151"/>
</dbReference>
<keyword evidence="11" id="KW-1015">Disulfide bond</keyword>
<evidence type="ECO:0000256" key="6">
    <source>
        <dbReference type="ARBA" id="ARBA00012595"/>
    </source>
</evidence>
<evidence type="ECO:0000259" key="16">
    <source>
        <dbReference type="SMART" id="SM00632"/>
    </source>
</evidence>
<evidence type="ECO:0000256" key="5">
    <source>
        <dbReference type="ARBA" id="ARBA00011245"/>
    </source>
</evidence>
<dbReference type="InterPro" id="IPR006048">
    <property type="entry name" value="A-amylase/branching_C"/>
</dbReference>
<dbReference type="SUPFAM" id="SSF51445">
    <property type="entry name" value="(Trans)glycosidases"/>
    <property type="match status" value="3"/>
</dbReference>
<dbReference type="EMBL" id="AJVK01007770">
    <property type="status" value="NOT_ANNOTATED_CDS"/>
    <property type="molecule type" value="Genomic_DNA"/>
</dbReference>
<evidence type="ECO:0000256" key="12">
    <source>
        <dbReference type="ARBA" id="ARBA00023214"/>
    </source>
</evidence>
<dbReference type="GO" id="GO:0046872">
    <property type="term" value="F:metal ion binding"/>
    <property type="evidence" value="ECO:0007669"/>
    <property type="project" value="UniProtKB-KW"/>
</dbReference>
<feature type="domain" description="Alpha-amylase C-terminal" evidence="16">
    <location>
        <begin position="1252"/>
        <end position="1340"/>
    </location>
</feature>
<dbReference type="InterPro" id="IPR031319">
    <property type="entry name" value="A-amylase_C"/>
</dbReference>
<dbReference type="VEuPathDB" id="VectorBase:PPAPM1_003633"/>
<keyword evidence="12" id="KW-0868">Chloride</keyword>
<dbReference type="Proteomes" id="UP000092462">
    <property type="component" value="Unassembled WGS sequence"/>
</dbReference>
<keyword evidence="14" id="KW-0326">Glycosidase</keyword>
<comment type="cofactor">
    <cofactor evidence="2">
        <name>Ca(2+)</name>
        <dbReference type="ChEBI" id="CHEBI:29108"/>
    </cofactor>
</comment>
<dbReference type="InterPro" id="IPR006047">
    <property type="entry name" value="GH13_cat_dom"/>
</dbReference>
<evidence type="ECO:0000256" key="10">
    <source>
        <dbReference type="ARBA" id="ARBA00022837"/>
    </source>
</evidence>
<reference evidence="18" key="1">
    <citation type="submission" date="2022-08" db="UniProtKB">
        <authorList>
            <consortium name="EnsemblMetazoa"/>
        </authorList>
    </citation>
    <scope>IDENTIFICATION</scope>
    <source>
        <strain evidence="18">Israel</strain>
    </source>
</reference>
<keyword evidence="7" id="KW-0479">Metal-binding</keyword>
<keyword evidence="9" id="KW-0378">Hydrolase</keyword>
<dbReference type="Gene3D" id="3.20.20.80">
    <property type="entry name" value="Glycosidases"/>
    <property type="match status" value="4"/>
</dbReference>
<keyword evidence="8" id="KW-0732">Signal</keyword>
<dbReference type="InterPro" id="IPR017853">
    <property type="entry name" value="GH"/>
</dbReference>
<evidence type="ECO:0000259" key="17">
    <source>
        <dbReference type="SMART" id="SM00642"/>
    </source>
</evidence>
<evidence type="ECO:0000256" key="13">
    <source>
        <dbReference type="ARBA" id="ARBA00023277"/>
    </source>
</evidence>
<proteinExistence type="inferred from homology"/>
<evidence type="ECO:0000256" key="3">
    <source>
        <dbReference type="ARBA" id="ARBA00001923"/>
    </source>
</evidence>
<keyword evidence="10" id="KW-0106">Calcium</keyword>
<dbReference type="Pfam" id="PF00128">
    <property type="entry name" value="Alpha-amylase"/>
    <property type="match status" value="3"/>
</dbReference>
<feature type="domain" description="Glycosyl hydrolase family 13 catalytic" evidence="17">
    <location>
        <begin position="15"/>
        <end position="382"/>
    </location>
</feature>
<comment type="catalytic activity">
    <reaction evidence="1">
        <text>Endohydrolysis of (1-&gt;4)-alpha-D-glucosidic linkages in polysaccharides containing three or more (1-&gt;4)-alpha-linked D-glucose units.</text>
        <dbReference type="EC" id="3.2.1.1"/>
    </reaction>
</comment>
<dbReference type="VEuPathDB" id="VectorBase:PPAPM1_003308"/>
<evidence type="ECO:0000256" key="11">
    <source>
        <dbReference type="ARBA" id="ARBA00023157"/>
    </source>
</evidence>
<accession>A0A1B0F093</accession>
<evidence type="ECO:0000313" key="19">
    <source>
        <dbReference type="Proteomes" id="UP000092462"/>
    </source>
</evidence>
<evidence type="ECO:0000313" key="18">
    <source>
        <dbReference type="EnsemblMetazoa" id="PPAI010151-PA"/>
    </source>
</evidence>
<evidence type="ECO:0000256" key="1">
    <source>
        <dbReference type="ARBA" id="ARBA00000548"/>
    </source>
</evidence>
<dbReference type="PANTHER" id="PTHR43447">
    <property type="entry name" value="ALPHA-AMYLASE"/>
    <property type="match status" value="1"/>
</dbReference>
<evidence type="ECO:0000256" key="8">
    <source>
        <dbReference type="ARBA" id="ARBA00022729"/>
    </source>
</evidence>
<dbReference type="SMART" id="SM00632">
    <property type="entry name" value="Aamy_C"/>
    <property type="match status" value="3"/>
</dbReference>
<comment type="cofactor">
    <cofactor evidence="3">
        <name>chloride</name>
        <dbReference type="ChEBI" id="CHEBI:17996"/>
    </cofactor>
</comment>
<organism evidence="18 19">
    <name type="scientific">Phlebotomus papatasi</name>
    <name type="common">Sandfly</name>
    <dbReference type="NCBI Taxonomy" id="29031"/>
    <lineage>
        <taxon>Eukaryota</taxon>
        <taxon>Metazoa</taxon>
        <taxon>Ecdysozoa</taxon>
        <taxon>Arthropoda</taxon>
        <taxon>Hexapoda</taxon>
        <taxon>Insecta</taxon>
        <taxon>Pterygota</taxon>
        <taxon>Neoptera</taxon>
        <taxon>Endopterygota</taxon>
        <taxon>Diptera</taxon>
        <taxon>Nematocera</taxon>
        <taxon>Psychodoidea</taxon>
        <taxon>Psychodidae</taxon>
        <taxon>Phlebotomus</taxon>
        <taxon>Phlebotomus</taxon>
    </lineage>
</organism>
<feature type="domain" description="Alpha-amylase C-terminal" evidence="16">
    <location>
        <begin position="765"/>
        <end position="839"/>
    </location>
</feature>
<dbReference type="PRINTS" id="PR00110">
    <property type="entry name" value="ALPHAAMYLASE"/>
</dbReference>
<dbReference type="EMBL" id="AJVK01007771">
    <property type="status" value="NOT_ANNOTATED_CDS"/>
    <property type="molecule type" value="Genomic_DNA"/>
</dbReference>
<protein>
    <recommendedName>
        <fullName evidence="6">alpha-amylase</fullName>
        <ecNumber evidence="6">3.2.1.1</ecNumber>
    </recommendedName>
</protein>
<dbReference type="InterPro" id="IPR006046">
    <property type="entry name" value="Alpha_amylase"/>
</dbReference>
<dbReference type="InterPro" id="IPR013780">
    <property type="entry name" value="Glyco_hydro_b"/>
</dbReference>
<feature type="domain" description="Alpha-amylase C-terminal" evidence="16">
    <location>
        <begin position="391"/>
        <end position="480"/>
    </location>
</feature>
<evidence type="ECO:0000256" key="15">
    <source>
        <dbReference type="RuleBase" id="RU003615"/>
    </source>
</evidence>
<dbReference type="EC" id="3.2.1.1" evidence="6"/>
<dbReference type="GO" id="GO:0005975">
    <property type="term" value="P:carbohydrate metabolic process"/>
    <property type="evidence" value="ECO:0007669"/>
    <property type="project" value="InterPro"/>
</dbReference>
<dbReference type="GO" id="GO:0004556">
    <property type="term" value="F:alpha-amylase activity"/>
    <property type="evidence" value="ECO:0007669"/>
    <property type="project" value="UniProtKB-EC"/>
</dbReference>
<evidence type="ECO:0000256" key="4">
    <source>
        <dbReference type="ARBA" id="ARBA00008061"/>
    </source>
</evidence>
<dbReference type="VEuPathDB" id="VectorBase:PPAPM1_004740"/>
<feature type="domain" description="Glycosyl hydrolase family 13 catalytic" evidence="17">
    <location>
        <begin position="449"/>
        <end position="756"/>
    </location>
</feature>
<keyword evidence="19" id="KW-1185">Reference proteome</keyword>
<comment type="similarity">
    <text evidence="4 15">Belongs to the glycosyl hydrolase 13 family.</text>
</comment>